<dbReference type="Pfam" id="PF00168">
    <property type="entry name" value="C2"/>
    <property type="match status" value="1"/>
</dbReference>
<feature type="region of interest" description="Disordered" evidence="1">
    <location>
        <begin position="714"/>
        <end position="756"/>
    </location>
</feature>
<feature type="compositionally biased region" description="Polar residues" evidence="1">
    <location>
        <begin position="714"/>
        <end position="735"/>
    </location>
</feature>
<feature type="domain" description="C2" evidence="2">
    <location>
        <begin position="498"/>
        <end position="647"/>
    </location>
</feature>
<evidence type="ECO:0000313" key="5">
    <source>
        <dbReference type="Proteomes" id="UP000605846"/>
    </source>
</evidence>
<dbReference type="AlphaFoldDB" id="A0A8H7BSG7"/>
<dbReference type="EMBL" id="JABAYA010000025">
    <property type="protein sequence ID" value="KAF7729465.1"/>
    <property type="molecule type" value="Genomic_DNA"/>
</dbReference>
<reference evidence="4" key="1">
    <citation type="submission" date="2020-01" db="EMBL/GenBank/DDBJ databases">
        <title>Genome Sequencing of Three Apophysomyces-Like Fungal Strains Confirms a Novel Fungal Genus in the Mucoromycota with divergent Burkholderia-like Endosymbiotic Bacteria.</title>
        <authorList>
            <person name="Stajich J.E."/>
            <person name="Macias A.M."/>
            <person name="Carter-House D."/>
            <person name="Lovett B."/>
            <person name="Kasson L.R."/>
            <person name="Berry K."/>
            <person name="Grigoriev I."/>
            <person name="Chang Y."/>
            <person name="Spatafora J."/>
            <person name="Kasson M.T."/>
        </authorList>
    </citation>
    <scope>NUCLEOTIDE SEQUENCE</scope>
    <source>
        <strain evidence="4">NRRL A-21654</strain>
    </source>
</reference>
<dbReference type="Gene3D" id="1.10.8.10">
    <property type="entry name" value="DNA helicase RuvA subunit, C-terminal domain"/>
    <property type="match status" value="1"/>
</dbReference>
<sequence length="876" mass="96766">MFGRSNSNRGATPVQSKDIHIEDIDSFITSSLNDIDHLDDSDLNDPDLLRQLQELSSPSGDPQAVKQPKSRKSEVHAHIDFESYAALVQGEDIDVQLTEEDYNDPALLKELAALCGQGNDTSAVPETVHITKDKTEVAVVSEPSSSDESLSRLVDIGFSQQQSLDALALHDNDVEKATAYLLKTTTTVPAYQDTLGDMVATNEYADETQPKTPTTGPDPADNVSLMNISSDTAEEKTGITSNTPEELKAQAMAYQKEALAVKKQGDKKKAVALLRQSKVLMQQYNDMIQSPTETDMDTRIDDHDSAKVNLPENESTIAVKSPSNSFVDNSGDTASSKTETSATPDVEKTHHLLDIVIQRQKEYKQAAIHYKKIGNLAVAKDMIQKSKELLRVGIQIKKGEIPLDVVDILPEPDMTLGDGKLRHISSVIGPTNHTYDQLEAQLKYQIDVCHNLYVQSKGKPVKSQSKTMSSSDSRDQMLRLQQAYAVDLLSLKAHHDQDANAPIPALHYEHVDYTYKNLLDQIPANQMQLKIVRASGLQNLHLTTVDPYITFDFCGWPPENTAQAAQGKGETPVRKGSEPEAVFDFSTLIPIARTNRTFIRHVERKKLVLEVFHNKYSYGFFKRPVSLGKVSIPLDPLLRKTSIAGSFDLVDAGRKKTGGKVEIEINLREPLKTEDLVKRSERWLVIDAFNSNVSQLLGLAGLTSTPYQPIPLVNPSSSSTPLTPAQPQSALTPAASTKARAITPAPVSEASETPTELEQAEEELNNVDNIVSNMVLEHEISLVTAALQKSSATDDLLDRKQALDIKMNMLVIQVQTGMLDMDTYLNMVQKRMQRDRHLALLFKKHGRMDLAKLALIRKKIMQDEIDEARAAMAGQG</sequence>
<dbReference type="SMART" id="SM00165">
    <property type="entry name" value="UBA"/>
    <property type="match status" value="1"/>
</dbReference>
<comment type="caution">
    <text evidence="4">The sequence shown here is derived from an EMBL/GenBank/DDBJ whole genome shotgun (WGS) entry which is preliminary data.</text>
</comment>
<feature type="domain" description="UBA" evidence="3">
    <location>
        <begin position="144"/>
        <end position="184"/>
    </location>
</feature>
<feature type="region of interest" description="Disordered" evidence="1">
    <location>
        <begin position="305"/>
        <end position="345"/>
    </location>
</feature>
<evidence type="ECO:0000313" key="4">
    <source>
        <dbReference type="EMBL" id="KAF7729465.1"/>
    </source>
</evidence>
<keyword evidence="5" id="KW-1185">Reference proteome</keyword>
<dbReference type="PROSITE" id="PS50030">
    <property type="entry name" value="UBA"/>
    <property type="match status" value="1"/>
</dbReference>
<dbReference type="PANTHER" id="PTHR13076:SF9">
    <property type="entry name" value="COILED-COIL AND C2 DOMAIN-CONTAINING PROTEIN 1-LIKE"/>
    <property type="match status" value="1"/>
</dbReference>
<dbReference type="SUPFAM" id="SSF49562">
    <property type="entry name" value="C2 domain (Calcium/lipid-binding domain, CaLB)"/>
    <property type="match status" value="1"/>
</dbReference>
<evidence type="ECO:0000256" key="1">
    <source>
        <dbReference type="SAM" id="MobiDB-lite"/>
    </source>
</evidence>
<gene>
    <name evidence="4" type="ORF">EC973_004445</name>
</gene>
<feature type="region of interest" description="Disordered" evidence="1">
    <location>
        <begin position="54"/>
        <end position="74"/>
    </location>
</feature>
<dbReference type="Gene3D" id="2.60.40.150">
    <property type="entry name" value="C2 domain"/>
    <property type="match status" value="1"/>
</dbReference>
<dbReference type="PROSITE" id="PS50004">
    <property type="entry name" value="C2"/>
    <property type="match status" value="1"/>
</dbReference>
<dbReference type="PANTHER" id="PTHR13076">
    <property type="entry name" value="COILED-COIL AND C2 DOMAIN-CONTAINING PROTEIN 1-LIKE"/>
    <property type="match status" value="1"/>
</dbReference>
<evidence type="ECO:0008006" key="6">
    <source>
        <dbReference type="Google" id="ProtNLM"/>
    </source>
</evidence>
<dbReference type="InterPro" id="IPR009060">
    <property type="entry name" value="UBA-like_sf"/>
</dbReference>
<proteinExistence type="predicted"/>
<protein>
    <recommendedName>
        <fullName evidence="6">C2 domain-containing protein</fullName>
    </recommendedName>
</protein>
<name>A0A8H7BSG7_9FUNG</name>
<dbReference type="InterPro" id="IPR035892">
    <property type="entry name" value="C2_domain_sf"/>
</dbReference>
<dbReference type="GO" id="GO:0001227">
    <property type="term" value="F:DNA-binding transcription repressor activity, RNA polymerase II-specific"/>
    <property type="evidence" value="ECO:0007669"/>
    <property type="project" value="InterPro"/>
</dbReference>
<evidence type="ECO:0000259" key="3">
    <source>
        <dbReference type="PROSITE" id="PS50030"/>
    </source>
</evidence>
<organism evidence="4 5">
    <name type="scientific">Apophysomyces ossiformis</name>
    <dbReference type="NCBI Taxonomy" id="679940"/>
    <lineage>
        <taxon>Eukaryota</taxon>
        <taxon>Fungi</taxon>
        <taxon>Fungi incertae sedis</taxon>
        <taxon>Mucoromycota</taxon>
        <taxon>Mucoromycotina</taxon>
        <taxon>Mucoromycetes</taxon>
        <taxon>Mucorales</taxon>
        <taxon>Mucorineae</taxon>
        <taxon>Mucoraceae</taxon>
        <taxon>Apophysomyces</taxon>
    </lineage>
</organism>
<dbReference type="Proteomes" id="UP000605846">
    <property type="component" value="Unassembled WGS sequence"/>
</dbReference>
<dbReference type="InterPro" id="IPR039725">
    <property type="entry name" value="CC2D1A/B"/>
</dbReference>
<dbReference type="OrthoDB" id="19996at2759"/>
<dbReference type="Pfam" id="PF00627">
    <property type="entry name" value="UBA"/>
    <property type="match status" value="1"/>
</dbReference>
<feature type="compositionally biased region" description="Polar residues" evidence="1">
    <location>
        <begin position="312"/>
        <end position="343"/>
    </location>
</feature>
<dbReference type="SMART" id="SM00239">
    <property type="entry name" value="C2"/>
    <property type="match status" value="1"/>
</dbReference>
<evidence type="ECO:0000259" key="2">
    <source>
        <dbReference type="PROSITE" id="PS50004"/>
    </source>
</evidence>
<accession>A0A8H7BSG7</accession>
<dbReference type="InterPro" id="IPR000008">
    <property type="entry name" value="C2_dom"/>
</dbReference>
<dbReference type="SUPFAM" id="SSF46934">
    <property type="entry name" value="UBA-like"/>
    <property type="match status" value="1"/>
</dbReference>
<dbReference type="InterPro" id="IPR015940">
    <property type="entry name" value="UBA"/>
</dbReference>